<dbReference type="EMBL" id="NCKV01004381">
    <property type="protein sequence ID" value="RWS24806.1"/>
    <property type="molecule type" value="Genomic_DNA"/>
</dbReference>
<proteinExistence type="predicted"/>
<accession>A0A443SB71</accession>
<reference evidence="1 2" key="1">
    <citation type="journal article" date="2018" name="Gigascience">
        <title>Genomes of trombidid mites reveal novel predicted allergens and laterally-transferred genes associated with secondary metabolism.</title>
        <authorList>
            <person name="Dong X."/>
            <person name="Chaisiri K."/>
            <person name="Xia D."/>
            <person name="Armstrong S.D."/>
            <person name="Fang Y."/>
            <person name="Donnelly M.J."/>
            <person name="Kadowaki T."/>
            <person name="McGarry J.W."/>
            <person name="Darby A.C."/>
            <person name="Makepeace B.L."/>
        </authorList>
    </citation>
    <scope>NUCLEOTIDE SEQUENCE [LARGE SCALE GENOMIC DNA]</scope>
    <source>
        <strain evidence="1">UoL-UT</strain>
    </source>
</reference>
<organism evidence="1 2">
    <name type="scientific">Leptotrombidium deliense</name>
    <dbReference type="NCBI Taxonomy" id="299467"/>
    <lineage>
        <taxon>Eukaryota</taxon>
        <taxon>Metazoa</taxon>
        <taxon>Ecdysozoa</taxon>
        <taxon>Arthropoda</taxon>
        <taxon>Chelicerata</taxon>
        <taxon>Arachnida</taxon>
        <taxon>Acari</taxon>
        <taxon>Acariformes</taxon>
        <taxon>Trombidiformes</taxon>
        <taxon>Prostigmata</taxon>
        <taxon>Anystina</taxon>
        <taxon>Parasitengona</taxon>
        <taxon>Trombiculoidea</taxon>
        <taxon>Trombiculidae</taxon>
        <taxon>Leptotrombidium</taxon>
    </lineage>
</organism>
<evidence type="ECO:0000313" key="1">
    <source>
        <dbReference type="EMBL" id="RWS24806.1"/>
    </source>
</evidence>
<dbReference type="VEuPathDB" id="VectorBase:LDEU007233"/>
<name>A0A443SB71_9ACAR</name>
<dbReference type="AlphaFoldDB" id="A0A443SB71"/>
<evidence type="ECO:0000313" key="2">
    <source>
        <dbReference type="Proteomes" id="UP000288716"/>
    </source>
</evidence>
<keyword evidence="2" id="KW-1185">Reference proteome</keyword>
<gene>
    <name evidence="1" type="ORF">B4U80_13166</name>
</gene>
<dbReference type="SUPFAM" id="SSF52047">
    <property type="entry name" value="RNI-like"/>
    <property type="match status" value="1"/>
</dbReference>
<dbReference type="InterPro" id="IPR032675">
    <property type="entry name" value="LRR_dom_sf"/>
</dbReference>
<protein>
    <submittedName>
        <fullName evidence="1">Uncharacterized protein</fullName>
    </submittedName>
</protein>
<sequence>MSICKQNLNIDVVRGLKLADFSVTNSNYTFVADTFPNLRRITIASLKLNNNSISHLLTSLTQLKTVNIEIAPITGIAFEHVANRLRTLQWQVRNATDMNGFPYSQSITSFSLTVLTENSDLDFALQQVTEKMPNLRELFINAKGVETFGSLKLNNLRSLSLQVNRLYDTTTINLQTVMKLKLTIQRHDFAFGKVFIQFQKLKIIEIKGANMNVLSAALIIALQSVETLESFVLKEETESLFDYMYNMNGETTNLLYELFEALDFVEYFEVHVNCKDYSNDQLAVLYAATKPLLVKQRFPYFRYVSVKYYE</sequence>
<comment type="caution">
    <text evidence="1">The sequence shown here is derived from an EMBL/GenBank/DDBJ whole genome shotgun (WGS) entry which is preliminary data.</text>
</comment>
<dbReference type="Gene3D" id="3.80.10.10">
    <property type="entry name" value="Ribonuclease Inhibitor"/>
    <property type="match status" value="1"/>
</dbReference>
<dbReference type="Proteomes" id="UP000288716">
    <property type="component" value="Unassembled WGS sequence"/>
</dbReference>